<dbReference type="PROSITE" id="PS50110">
    <property type="entry name" value="RESPONSE_REGULATORY"/>
    <property type="match status" value="1"/>
</dbReference>
<keyword evidence="2" id="KW-0238">DNA-binding</keyword>
<proteinExistence type="predicted"/>
<feature type="domain" description="HTH araC/xylS-type" evidence="5">
    <location>
        <begin position="278"/>
        <end position="376"/>
    </location>
</feature>
<dbReference type="GO" id="GO:0003700">
    <property type="term" value="F:DNA-binding transcription factor activity"/>
    <property type="evidence" value="ECO:0007669"/>
    <property type="project" value="InterPro"/>
</dbReference>
<feature type="domain" description="Response regulatory" evidence="6">
    <location>
        <begin position="2"/>
        <end position="119"/>
    </location>
</feature>
<dbReference type="InterPro" id="IPR018060">
    <property type="entry name" value="HTH_AraC"/>
</dbReference>
<dbReference type="SUPFAM" id="SSF46689">
    <property type="entry name" value="Homeodomain-like"/>
    <property type="match status" value="1"/>
</dbReference>
<dbReference type="EMBL" id="FOTR01000008">
    <property type="protein sequence ID" value="SFM13881.1"/>
    <property type="molecule type" value="Genomic_DNA"/>
</dbReference>
<dbReference type="Pfam" id="PF12833">
    <property type="entry name" value="HTH_18"/>
    <property type="match status" value="1"/>
</dbReference>
<dbReference type="SMART" id="SM00448">
    <property type="entry name" value="REC"/>
    <property type="match status" value="1"/>
</dbReference>
<evidence type="ECO:0000259" key="5">
    <source>
        <dbReference type="PROSITE" id="PS01124"/>
    </source>
</evidence>
<evidence type="ECO:0000256" key="4">
    <source>
        <dbReference type="PROSITE-ProRule" id="PRU00169"/>
    </source>
</evidence>
<dbReference type="InterPro" id="IPR011006">
    <property type="entry name" value="CheY-like_superfamily"/>
</dbReference>
<dbReference type="PANTHER" id="PTHR43280">
    <property type="entry name" value="ARAC-FAMILY TRANSCRIPTIONAL REGULATOR"/>
    <property type="match status" value="1"/>
</dbReference>
<dbReference type="PANTHER" id="PTHR43280:SF28">
    <property type="entry name" value="HTH-TYPE TRANSCRIPTIONAL ACTIVATOR RHAS"/>
    <property type="match status" value="1"/>
</dbReference>
<gene>
    <name evidence="7" type="ORF">SAMN04487943_108154</name>
</gene>
<keyword evidence="8" id="KW-1185">Reference proteome</keyword>
<dbReference type="InterPro" id="IPR018062">
    <property type="entry name" value="HTH_AraC-typ_CS"/>
</dbReference>
<dbReference type="CDD" id="cd17536">
    <property type="entry name" value="REC_YesN-like"/>
    <property type="match status" value="1"/>
</dbReference>
<dbReference type="RefSeq" id="WP_091484491.1">
    <property type="nucleotide sequence ID" value="NZ_FOTR01000008.1"/>
</dbReference>
<dbReference type="InterPro" id="IPR001789">
    <property type="entry name" value="Sig_transdc_resp-reg_receiver"/>
</dbReference>
<dbReference type="Proteomes" id="UP000198565">
    <property type="component" value="Unassembled WGS sequence"/>
</dbReference>
<evidence type="ECO:0000256" key="2">
    <source>
        <dbReference type="ARBA" id="ARBA00023125"/>
    </source>
</evidence>
<keyword evidence="4" id="KW-0597">Phosphoprotein</keyword>
<evidence type="ECO:0000259" key="6">
    <source>
        <dbReference type="PROSITE" id="PS50110"/>
    </source>
</evidence>
<dbReference type="AlphaFoldDB" id="A0A1I4NEF2"/>
<dbReference type="PROSITE" id="PS01124">
    <property type="entry name" value="HTH_ARAC_FAMILY_2"/>
    <property type="match status" value="1"/>
</dbReference>
<dbReference type="SMART" id="SM00342">
    <property type="entry name" value="HTH_ARAC"/>
    <property type="match status" value="1"/>
</dbReference>
<accession>A0A1I4NEF2</accession>
<dbReference type="OrthoDB" id="342399at2"/>
<dbReference type="SUPFAM" id="SSF52172">
    <property type="entry name" value="CheY-like"/>
    <property type="match status" value="1"/>
</dbReference>
<evidence type="ECO:0000313" key="8">
    <source>
        <dbReference type="Proteomes" id="UP000198565"/>
    </source>
</evidence>
<dbReference type="InterPro" id="IPR020449">
    <property type="entry name" value="Tscrpt_reg_AraC-type_HTH"/>
</dbReference>
<evidence type="ECO:0000256" key="3">
    <source>
        <dbReference type="ARBA" id="ARBA00023163"/>
    </source>
</evidence>
<feature type="modified residue" description="4-aspartylphosphate" evidence="4">
    <location>
        <position position="54"/>
    </location>
</feature>
<keyword evidence="3" id="KW-0804">Transcription</keyword>
<dbReference type="GO" id="GO:0043565">
    <property type="term" value="F:sequence-specific DNA binding"/>
    <property type="evidence" value="ECO:0007669"/>
    <property type="project" value="InterPro"/>
</dbReference>
<dbReference type="Pfam" id="PF00072">
    <property type="entry name" value="Response_reg"/>
    <property type="match status" value="1"/>
</dbReference>
<keyword evidence="1" id="KW-0805">Transcription regulation</keyword>
<evidence type="ECO:0000313" key="7">
    <source>
        <dbReference type="EMBL" id="SFM13881.1"/>
    </source>
</evidence>
<organism evidence="7 8">
    <name type="scientific">Gracilibacillus orientalis</name>
    <dbReference type="NCBI Taxonomy" id="334253"/>
    <lineage>
        <taxon>Bacteria</taxon>
        <taxon>Bacillati</taxon>
        <taxon>Bacillota</taxon>
        <taxon>Bacilli</taxon>
        <taxon>Bacillales</taxon>
        <taxon>Bacillaceae</taxon>
        <taxon>Gracilibacillus</taxon>
    </lineage>
</organism>
<dbReference type="InterPro" id="IPR009057">
    <property type="entry name" value="Homeodomain-like_sf"/>
</dbReference>
<dbReference type="STRING" id="334253.SAMN04487943_108154"/>
<reference evidence="8" key="1">
    <citation type="submission" date="2016-10" db="EMBL/GenBank/DDBJ databases">
        <authorList>
            <person name="Varghese N."/>
            <person name="Submissions S."/>
        </authorList>
    </citation>
    <scope>NUCLEOTIDE SEQUENCE [LARGE SCALE GENOMIC DNA]</scope>
    <source>
        <strain evidence="8">CGMCC 1.4250</strain>
    </source>
</reference>
<sequence length="382" mass="44753">MKVLIVDDEKNVLDVIKILGKWEAQGITKILEASRGEEAKILIEKESPEIIFTDIKMPGMNGLELMKWLDSNSYQGKVIFITGYNDYSYMRQAIKHNSFDYLMKPIEADVFNEILKEAVIAWQRDFVETNLIEENYIYNKIVTDACTGETYDMNNLLLSLPEANRYDMTLLSFYHMHYSEPEIKSLANKLSTQRLGNAYSLQTYHNLCLVVTLENEWVTIEKWLSEHMESPVRIVASEDPQPLKNLPTVFKMLKTKLYNNQFRTVYQSTQLDQVSQIQDIVSFVDNYYMEDISLEKLSNLFFLSREHISRKFKQEKGMPMSKYVTNLRIKQAKCWLRGTDETIYSISVMLGYQDEKFFSKLFKKVTGFTPNEYRNKKDEVIG</sequence>
<dbReference type="PRINTS" id="PR00032">
    <property type="entry name" value="HTHARAC"/>
</dbReference>
<protein>
    <submittedName>
        <fullName evidence="7">Two-component system, response regulator YesN</fullName>
    </submittedName>
</protein>
<evidence type="ECO:0000256" key="1">
    <source>
        <dbReference type="ARBA" id="ARBA00023015"/>
    </source>
</evidence>
<dbReference type="Gene3D" id="1.10.10.60">
    <property type="entry name" value="Homeodomain-like"/>
    <property type="match status" value="2"/>
</dbReference>
<name>A0A1I4NEF2_9BACI</name>
<dbReference type="GO" id="GO:0000160">
    <property type="term" value="P:phosphorelay signal transduction system"/>
    <property type="evidence" value="ECO:0007669"/>
    <property type="project" value="InterPro"/>
</dbReference>
<dbReference type="PROSITE" id="PS00041">
    <property type="entry name" value="HTH_ARAC_FAMILY_1"/>
    <property type="match status" value="1"/>
</dbReference>
<dbReference type="Gene3D" id="3.40.50.2300">
    <property type="match status" value="1"/>
</dbReference>